<evidence type="ECO:0000256" key="1">
    <source>
        <dbReference type="SAM" id="Phobius"/>
    </source>
</evidence>
<dbReference type="PANTHER" id="PTHR45521:SF2">
    <property type="entry name" value="TRANSDUCIN_WD40 REPEAT-LIKE SUPERFAMILY PROTEIN"/>
    <property type="match status" value="1"/>
</dbReference>
<gene>
    <name evidence="2" type="ordered locus">Os05g0297001</name>
    <name evidence="2" type="ORF">OSNPB_050297001</name>
</gene>
<reference evidence="2 3" key="2">
    <citation type="journal article" date="2013" name="Plant Cell Physiol.">
        <title>Rice Annotation Project Database (RAP-DB): an integrative and interactive database for rice genomics.</title>
        <authorList>
            <person name="Sakai H."/>
            <person name="Lee S.S."/>
            <person name="Tanaka T."/>
            <person name="Numa H."/>
            <person name="Kim J."/>
            <person name="Kawahara Y."/>
            <person name="Wakimoto H."/>
            <person name="Yang C.C."/>
            <person name="Iwamoto M."/>
            <person name="Abe T."/>
            <person name="Yamada Y."/>
            <person name="Muto A."/>
            <person name="Inokuchi H."/>
            <person name="Ikemura T."/>
            <person name="Matsumoto T."/>
            <person name="Sasaki T."/>
            <person name="Itoh T."/>
        </authorList>
    </citation>
    <scope>NUCLEOTIDE SEQUENCE [LARGE SCALE GENOMIC DNA]</scope>
    <source>
        <strain evidence="3">cv. Nipponbare</strain>
    </source>
</reference>
<evidence type="ECO:0000313" key="3">
    <source>
        <dbReference type="Proteomes" id="UP000059680"/>
    </source>
</evidence>
<protein>
    <submittedName>
        <fullName evidence="2">Os05g0297001 protein</fullName>
    </submittedName>
</protein>
<reference evidence="3" key="1">
    <citation type="journal article" date="2005" name="Nature">
        <title>The map-based sequence of the rice genome.</title>
        <authorList>
            <consortium name="International rice genome sequencing project (IRGSP)"/>
            <person name="Matsumoto T."/>
            <person name="Wu J."/>
            <person name="Kanamori H."/>
            <person name="Katayose Y."/>
            <person name="Fujisawa M."/>
            <person name="Namiki N."/>
            <person name="Mizuno H."/>
            <person name="Yamamoto K."/>
            <person name="Antonio B.A."/>
            <person name="Baba T."/>
            <person name="Sakata K."/>
            <person name="Nagamura Y."/>
            <person name="Aoki H."/>
            <person name="Arikawa K."/>
            <person name="Arita K."/>
            <person name="Bito T."/>
            <person name="Chiden Y."/>
            <person name="Fujitsuka N."/>
            <person name="Fukunaka R."/>
            <person name="Hamada M."/>
            <person name="Harada C."/>
            <person name="Hayashi A."/>
            <person name="Hijishita S."/>
            <person name="Honda M."/>
            <person name="Hosokawa S."/>
            <person name="Ichikawa Y."/>
            <person name="Idonuma A."/>
            <person name="Iijima M."/>
            <person name="Ikeda M."/>
            <person name="Ikeno M."/>
            <person name="Ito K."/>
            <person name="Ito S."/>
            <person name="Ito T."/>
            <person name="Ito Y."/>
            <person name="Ito Y."/>
            <person name="Iwabuchi A."/>
            <person name="Kamiya K."/>
            <person name="Karasawa W."/>
            <person name="Kurita K."/>
            <person name="Katagiri S."/>
            <person name="Kikuta A."/>
            <person name="Kobayashi H."/>
            <person name="Kobayashi N."/>
            <person name="Machita K."/>
            <person name="Maehara T."/>
            <person name="Masukawa M."/>
            <person name="Mizubayashi T."/>
            <person name="Mukai Y."/>
            <person name="Nagasaki H."/>
            <person name="Nagata Y."/>
            <person name="Naito S."/>
            <person name="Nakashima M."/>
            <person name="Nakama Y."/>
            <person name="Nakamichi Y."/>
            <person name="Nakamura M."/>
            <person name="Meguro A."/>
            <person name="Negishi M."/>
            <person name="Ohta I."/>
            <person name="Ohta T."/>
            <person name="Okamoto M."/>
            <person name="Ono N."/>
            <person name="Saji S."/>
            <person name="Sakaguchi M."/>
            <person name="Sakai K."/>
            <person name="Shibata M."/>
            <person name="Shimokawa T."/>
            <person name="Song J."/>
            <person name="Takazaki Y."/>
            <person name="Terasawa K."/>
            <person name="Tsugane M."/>
            <person name="Tsuji K."/>
            <person name="Ueda S."/>
            <person name="Waki K."/>
            <person name="Yamagata H."/>
            <person name="Yamamoto M."/>
            <person name="Yamamoto S."/>
            <person name="Yamane H."/>
            <person name="Yoshiki S."/>
            <person name="Yoshihara R."/>
            <person name="Yukawa K."/>
            <person name="Zhong H."/>
            <person name="Yano M."/>
            <person name="Yuan Q."/>
            <person name="Ouyang S."/>
            <person name="Liu J."/>
            <person name="Jones K.M."/>
            <person name="Gansberger K."/>
            <person name="Moffat K."/>
            <person name="Hill J."/>
            <person name="Bera J."/>
            <person name="Fadrosh D."/>
            <person name="Jin S."/>
            <person name="Johri S."/>
            <person name="Kim M."/>
            <person name="Overton L."/>
            <person name="Reardon M."/>
            <person name="Tsitrin T."/>
            <person name="Vuong H."/>
            <person name="Weaver B."/>
            <person name="Ciecko A."/>
            <person name="Tallon L."/>
            <person name="Jackson J."/>
            <person name="Pai G."/>
            <person name="Aken S.V."/>
            <person name="Utterback T."/>
            <person name="Reidmuller S."/>
            <person name="Feldblyum T."/>
            <person name="Hsiao J."/>
            <person name="Zismann V."/>
            <person name="Iobst S."/>
            <person name="de Vazeille A.R."/>
            <person name="Buell C.R."/>
            <person name="Ying K."/>
            <person name="Li Y."/>
            <person name="Lu T."/>
            <person name="Huang Y."/>
            <person name="Zhao Q."/>
            <person name="Feng Q."/>
            <person name="Zhang L."/>
            <person name="Zhu J."/>
            <person name="Weng Q."/>
            <person name="Mu J."/>
            <person name="Lu Y."/>
            <person name="Fan D."/>
            <person name="Liu Y."/>
            <person name="Guan J."/>
            <person name="Zhang Y."/>
            <person name="Yu S."/>
            <person name="Liu X."/>
            <person name="Zhang Y."/>
            <person name="Hong G."/>
            <person name="Han B."/>
            <person name="Choisne N."/>
            <person name="Demange N."/>
            <person name="Orjeda G."/>
            <person name="Samain S."/>
            <person name="Cattolico L."/>
            <person name="Pelletier E."/>
            <person name="Couloux A."/>
            <person name="Segurens B."/>
            <person name="Wincker P."/>
            <person name="D'Hont A."/>
            <person name="Scarpelli C."/>
            <person name="Weissenbach J."/>
            <person name="Salanoubat M."/>
            <person name="Quetier F."/>
            <person name="Yu Y."/>
            <person name="Kim H.R."/>
            <person name="Rambo T."/>
            <person name="Currie J."/>
            <person name="Collura K."/>
            <person name="Luo M."/>
            <person name="Yang T."/>
            <person name="Ammiraju J.S.S."/>
            <person name="Engler F."/>
            <person name="Soderlund C."/>
            <person name="Wing R.A."/>
            <person name="Palmer L.E."/>
            <person name="de la Bastide M."/>
            <person name="Spiegel L."/>
            <person name="Nascimento L."/>
            <person name="Zutavern T."/>
            <person name="O'Shaughnessy A."/>
            <person name="Dike S."/>
            <person name="Dedhia N."/>
            <person name="Preston R."/>
            <person name="Balija V."/>
            <person name="McCombie W.R."/>
            <person name="Chow T."/>
            <person name="Chen H."/>
            <person name="Chung M."/>
            <person name="Chen C."/>
            <person name="Shaw J."/>
            <person name="Wu H."/>
            <person name="Hsiao K."/>
            <person name="Chao Y."/>
            <person name="Chu M."/>
            <person name="Cheng C."/>
            <person name="Hour A."/>
            <person name="Lee P."/>
            <person name="Lin S."/>
            <person name="Lin Y."/>
            <person name="Liou J."/>
            <person name="Liu S."/>
            <person name="Hsing Y."/>
            <person name="Raghuvanshi S."/>
            <person name="Mohanty A."/>
            <person name="Bharti A.K."/>
            <person name="Gaur A."/>
            <person name="Gupta V."/>
            <person name="Kumar D."/>
            <person name="Ravi V."/>
            <person name="Vij S."/>
            <person name="Kapur A."/>
            <person name="Khurana P."/>
            <person name="Khurana P."/>
            <person name="Khurana J.P."/>
            <person name="Tyagi A.K."/>
            <person name="Gaikwad K."/>
            <person name="Singh A."/>
            <person name="Dalal V."/>
            <person name="Srivastava S."/>
            <person name="Dixit A."/>
            <person name="Pal A.K."/>
            <person name="Ghazi I.A."/>
            <person name="Yadav M."/>
            <person name="Pandit A."/>
            <person name="Bhargava A."/>
            <person name="Sureshbabu K."/>
            <person name="Batra K."/>
            <person name="Sharma T.R."/>
            <person name="Mohapatra T."/>
            <person name="Singh N.K."/>
            <person name="Messing J."/>
            <person name="Nelson A.B."/>
            <person name="Fuks G."/>
            <person name="Kavchok S."/>
            <person name="Keizer G."/>
            <person name="Linton E."/>
            <person name="Llaca V."/>
            <person name="Song R."/>
            <person name="Tanyolac B."/>
            <person name="Young S."/>
            <person name="Ho-Il K."/>
            <person name="Hahn J.H."/>
            <person name="Sangsakoo G."/>
            <person name="Vanavichit A."/>
            <person name="de Mattos Luiz.A.T."/>
            <person name="Zimmer P.D."/>
            <person name="Malone G."/>
            <person name="Dellagostin O."/>
            <person name="de Oliveira A.C."/>
            <person name="Bevan M."/>
            <person name="Bancroft I."/>
            <person name="Minx P."/>
            <person name="Cordum H."/>
            <person name="Wilson R."/>
            <person name="Cheng Z."/>
            <person name="Jin W."/>
            <person name="Jiang J."/>
            <person name="Leong S.A."/>
            <person name="Iwama H."/>
            <person name="Gojobori T."/>
            <person name="Itoh T."/>
            <person name="Niimura Y."/>
            <person name="Fujii Y."/>
            <person name="Habara T."/>
            <person name="Sakai H."/>
            <person name="Sato Y."/>
            <person name="Wilson G."/>
            <person name="Kumar K."/>
            <person name="McCouch S."/>
            <person name="Juretic N."/>
            <person name="Hoen D."/>
            <person name="Wright S."/>
            <person name="Bruskiewich R."/>
            <person name="Bureau T."/>
            <person name="Miyao A."/>
            <person name="Hirochika H."/>
            <person name="Nishikawa T."/>
            <person name="Kadowaki K."/>
            <person name="Sugiura M."/>
            <person name="Burr B."/>
            <person name="Sasaki T."/>
        </authorList>
    </citation>
    <scope>NUCLEOTIDE SEQUENCE [LARGE SCALE GENOMIC DNA]</scope>
    <source>
        <strain evidence="3">cv. Nipponbare</strain>
    </source>
</reference>
<dbReference type="Gramene" id="Os05t0297001-01">
    <property type="protein sequence ID" value="Os05t0297001-01"/>
    <property type="gene ID" value="Os05g0297001"/>
</dbReference>
<dbReference type="AlphaFoldDB" id="A0A0P0WK79"/>
<dbReference type="InParanoid" id="A0A0P0WK79"/>
<name>A0A0P0WK79_ORYSJ</name>
<dbReference type="EMBL" id="AP014961">
    <property type="protein sequence ID" value="BAS93200.1"/>
    <property type="molecule type" value="Genomic_DNA"/>
</dbReference>
<keyword evidence="1" id="KW-0812">Transmembrane</keyword>
<dbReference type="PANTHER" id="PTHR45521">
    <property type="entry name" value="TSET COMPLEX MEMBER TSTF"/>
    <property type="match status" value="1"/>
</dbReference>
<feature type="non-terminal residue" evidence="2">
    <location>
        <position position="1"/>
    </location>
</feature>
<keyword evidence="3" id="KW-1185">Reference proteome</keyword>
<feature type="transmembrane region" description="Helical" evidence="1">
    <location>
        <begin position="6"/>
        <end position="25"/>
    </location>
</feature>
<keyword evidence="1" id="KW-1133">Transmembrane helix</keyword>
<keyword evidence="1" id="KW-0472">Membrane</keyword>
<accession>A0A0P0WK79</accession>
<dbReference type="PaxDb" id="39947-A0A0P0WK79"/>
<dbReference type="Proteomes" id="UP000059680">
    <property type="component" value="Chromosome 5"/>
</dbReference>
<sequence length="70" mass="8202">KDKLYLFVYLYVAIIWPDIPSYAIYKTSDWLVVDSGTGKLFSWNTCHDRYALIEGALPTRMTLDSEGWFF</sequence>
<proteinExistence type="predicted"/>
<evidence type="ECO:0000313" key="2">
    <source>
        <dbReference type="EMBL" id="BAS93200.1"/>
    </source>
</evidence>
<dbReference type="STRING" id="39947.A0A0P0WK79"/>
<dbReference type="InterPro" id="IPR053290">
    <property type="entry name" value="TSET_complex_member"/>
</dbReference>
<reference evidence="2 3" key="3">
    <citation type="journal article" date="2013" name="Rice">
        <title>Improvement of the Oryza sativa Nipponbare reference genome using next generation sequence and optical map data.</title>
        <authorList>
            <person name="Kawahara Y."/>
            <person name="de la Bastide M."/>
            <person name="Hamilton J.P."/>
            <person name="Kanamori H."/>
            <person name="McCombie W.R."/>
            <person name="Ouyang S."/>
            <person name="Schwartz D.C."/>
            <person name="Tanaka T."/>
            <person name="Wu J."/>
            <person name="Zhou S."/>
            <person name="Childs K.L."/>
            <person name="Davidson R.M."/>
            <person name="Lin H."/>
            <person name="Quesada-Ocampo L."/>
            <person name="Vaillancourt B."/>
            <person name="Sakai H."/>
            <person name="Lee S.S."/>
            <person name="Kim J."/>
            <person name="Numa H."/>
            <person name="Itoh T."/>
            <person name="Buell C.R."/>
            <person name="Matsumoto T."/>
        </authorList>
    </citation>
    <scope>NUCLEOTIDE SEQUENCE [LARGE SCALE GENOMIC DNA]</scope>
    <source>
        <strain evidence="3">cv. Nipponbare</strain>
    </source>
</reference>
<organism evidence="2 3">
    <name type="scientific">Oryza sativa subsp. japonica</name>
    <name type="common">Rice</name>
    <dbReference type="NCBI Taxonomy" id="39947"/>
    <lineage>
        <taxon>Eukaryota</taxon>
        <taxon>Viridiplantae</taxon>
        <taxon>Streptophyta</taxon>
        <taxon>Embryophyta</taxon>
        <taxon>Tracheophyta</taxon>
        <taxon>Spermatophyta</taxon>
        <taxon>Magnoliopsida</taxon>
        <taxon>Liliopsida</taxon>
        <taxon>Poales</taxon>
        <taxon>Poaceae</taxon>
        <taxon>BOP clade</taxon>
        <taxon>Oryzoideae</taxon>
        <taxon>Oryzeae</taxon>
        <taxon>Oryzinae</taxon>
        <taxon>Oryza</taxon>
        <taxon>Oryza sativa</taxon>
    </lineage>
</organism>